<comment type="caution">
    <text evidence="2">The sequence shown here is derived from an EMBL/GenBank/DDBJ whole genome shotgun (WGS) entry which is preliminary data.</text>
</comment>
<accession>A0ABU3H3T5</accession>
<feature type="transmembrane region" description="Helical" evidence="1">
    <location>
        <begin position="67"/>
        <end position="84"/>
    </location>
</feature>
<organism evidence="2 3">
    <name type="scientific">Mucilaginibacter terrae</name>
    <dbReference type="NCBI Taxonomy" id="1955052"/>
    <lineage>
        <taxon>Bacteria</taxon>
        <taxon>Pseudomonadati</taxon>
        <taxon>Bacteroidota</taxon>
        <taxon>Sphingobacteriia</taxon>
        <taxon>Sphingobacteriales</taxon>
        <taxon>Sphingobacteriaceae</taxon>
        <taxon>Mucilaginibacter</taxon>
    </lineage>
</organism>
<protein>
    <submittedName>
        <fullName evidence="2">Uncharacterized protein</fullName>
    </submittedName>
</protein>
<sequence length="268" mass="31583">MKRNEKIVLAVIVAVFTLVYIVAECAFEMTDQRHEYQNGLPIFIICFLITAYYSFRYHGFKKWEAYTTLLFGSAFFWLGIVTTTDKLHYLYDAMVHKQDEAVVKVLSVKKHFVKSSFSYTNVVISYDNNEVEMQTSRINFFLLEHKKNIRIVIGKADGYGYYVTKLYDEPGERSAARYKYWKFWWSRNWFWPAALLAFILVVALMVKFGKPPKTYNYNEIRDKKPVSFWRMMAILMAVLLSLALLLYVGLIAYVYLVHGGCPHCNFWK</sequence>
<name>A0ABU3H3T5_9SPHI</name>
<feature type="transmembrane region" description="Helical" evidence="1">
    <location>
        <begin position="39"/>
        <end position="55"/>
    </location>
</feature>
<keyword evidence="1" id="KW-0812">Transmembrane</keyword>
<gene>
    <name evidence="2" type="ORF">QE417_004632</name>
</gene>
<dbReference type="RefSeq" id="WP_311954271.1">
    <property type="nucleotide sequence ID" value="NZ_JAVLVU010000001.1"/>
</dbReference>
<evidence type="ECO:0000313" key="2">
    <source>
        <dbReference type="EMBL" id="MDT3405560.1"/>
    </source>
</evidence>
<feature type="transmembrane region" description="Helical" evidence="1">
    <location>
        <begin position="228"/>
        <end position="256"/>
    </location>
</feature>
<keyword evidence="3" id="KW-1185">Reference proteome</keyword>
<feature type="transmembrane region" description="Helical" evidence="1">
    <location>
        <begin position="189"/>
        <end position="208"/>
    </location>
</feature>
<proteinExistence type="predicted"/>
<dbReference type="EMBL" id="JAVLVU010000001">
    <property type="protein sequence ID" value="MDT3405560.1"/>
    <property type="molecule type" value="Genomic_DNA"/>
</dbReference>
<evidence type="ECO:0000256" key="1">
    <source>
        <dbReference type="SAM" id="Phobius"/>
    </source>
</evidence>
<keyword evidence="1" id="KW-0472">Membrane</keyword>
<reference evidence="3" key="1">
    <citation type="submission" date="2023-07" db="EMBL/GenBank/DDBJ databases">
        <title>Functional and genomic diversity of the sorghum phyllosphere microbiome.</title>
        <authorList>
            <person name="Shade A."/>
        </authorList>
    </citation>
    <scope>NUCLEOTIDE SEQUENCE [LARGE SCALE GENOMIC DNA]</scope>
    <source>
        <strain evidence="3">SORGH_AS_0422</strain>
    </source>
</reference>
<dbReference type="Proteomes" id="UP001258315">
    <property type="component" value="Unassembled WGS sequence"/>
</dbReference>
<evidence type="ECO:0000313" key="3">
    <source>
        <dbReference type="Proteomes" id="UP001258315"/>
    </source>
</evidence>
<keyword evidence="1" id="KW-1133">Transmembrane helix</keyword>